<keyword evidence="1" id="KW-0812">Transmembrane</keyword>
<accession>A0ABD3VT07</accession>
<evidence type="ECO:0000313" key="4">
    <source>
        <dbReference type="Proteomes" id="UP001634394"/>
    </source>
</evidence>
<gene>
    <name evidence="3" type="ORF">ACJMK2_006382</name>
</gene>
<feature type="transmembrane region" description="Helical" evidence="1">
    <location>
        <begin position="347"/>
        <end position="369"/>
    </location>
</feature>
<dbReference type="PANTHER" id="PTHR16779:SF1">
    <property type="entry name" value="BETA-1,4-MANNOSYLTRANSFERASE EGH"/>
    <property type="match status" value="1"/>
</dbReference>
<dbReference type="Proteomes" id="UP001634394">
    <property type="component" value="Unassembled WGS sequence"/>
</dbReference>
<dbReference type="Pfam" id="PF13632">
    <property type="entry name" value="Glyco_trans_2_3"/>
    <property type="match status" value="1"/>
</dbReference>
<evidence type="ECO:0000256" key="1">
    <source>
        <dbReference type="SAM" id="Phobius"/>
    </source>
</evidence>
<evidence type="ECO:0000313" key="3">
    <source>
        <dbReference type="EMBL" id="KAL3864725.1"/>
    </source>
</evidence>
<protein>
    <recommendedName>
        <fullName evidence="2">Glycosyltransferase 2-like domain-containing protein</fullName>
    </recommendedName>
</protein>
<keyword evidence="1" id="KW-1133">Transmembrane helix</keyword>
<sequence length="461" mass="52931">MAYFLQMITLFQLVCTIIVIWKLQLWWQTEDHLLLTPKVWDGIDAYGYVGFMFLFCFKMTPCLSLPFTVMNTIALCFTSIWPNPPQLDVHKSNIPNICFRVVTRGLYKKLVIRTLEKNIETCLKTGLEKFNFEVVTDCPLDLCTSVFVQEIVVPKTYATKHNSKFKARALHYCLEKGISNLCEDDWIVHMDEETLLTQGSVIGLANFAAKGMGDIGQGVITYANTEIINWWTTLADSVRVAIDIGLMKFCFQKLHRPMYGLKGSYIIIKCSVEKKIGFDYGPKGSIAEDLYLALEAWANGCKFNFVEGEMWEKSPFTIIDYIRQRKRWFVGRMFTILSPTIPLKYKLLLIPADLSWLLLLFNVVTMFVPLKTPQVLIVINSWTGGLIVFLFMFGSVQSFSLKRYGFRRKILICVCNVMIIPLVACLDGIASLWGFFWNIDTGFYIVQKEHISYENANEAEV</sequence>
<evidence type="ECO:0000259" key="2">
    <source>
        <dbReference type="Pfam" id="PF13632"/>
    </source>
</evidence>
<comment type="caution">
    <text evidence="3">The sequence shown here is derived from an EMBL/GenBank/DDBJ whole genome shotgun (WGS) entry which is preliminary data.</text>
</comment>
<proteinExistence type="predicted"/>
<keyword evidence="1" id="KW-0472">Membrane</keyword>
<organism evidence="3 4">
    <name type="scientific">Sinanodonta woodiana</name>
    <name type="common">Chinese pond mussel</name>
    <name type="synonym">Anodonta woodiana</name>
    <dbReference type="NCBI Taxonomy" id="1069815"/>
    <lineage>
        <taxon>Eukaryota</taxon>
        <taxon>Metazoa</taxon>
        <taxon>Spiralia</taxon>
        <taxon>Lophotrochozoa</taxon>
        <taxon>Mollusca</taxon>
        <taxon>Bivalvia</taxon>
        <taxon>Autobranchia</taxon>
        <taxon>Heteroconchia</taxon>
        <taxon>Palaeoheterodonta</taxon>
        <taxon>Unionida</taxon>
        <taxon>Unionoidea</taxon>
        <taxon>Unionidae</taxon>
        <taxon>Unioninae</taxon>
        <taxon>Sinanodonta</taxon>
    </lineage>
</organism>
<feature type="domain" description="Glycosyltransferase 2-like" evidence="2">
    <location>
        <begin position="186"/>
        <end position="390"/>
    </location>
</feature>
<feature type="transmembrane region" description="Helical" evidence="1">
    <location>
        <begin position="47"/>
        <end position="69"/>
    </location>
</feature>
<dbReference type="InterPro" id="IPR001173">
    <property type="entry name" value="Glyco_trans_2-like"/>
</dbReference>
<dbReference type="AlphaFoldDB" id="A0ABD3VT07"/>
<feature type="transmembrane region" description="Helical" evidence="1">
    <location>
        <begin position="375"/>
        <end position="399"/>
    </location>
</feature>
<dbReference type="EMBL" id="JBJQND010000010">
    <property type="protein sequence ID" value="KAL3864725.1"/>
    <property type="molecule type" value="Genomic_DNA"/>
</dbReference>
<keyword evidence="4" id="KW-1185">Reference proteome</keyword>
<feature type="transmembrane region" description="Helical" evidence="1">
    <location>
        <begin position="7"/>
        <end position="27"/>
    </location>
</feature>
<dbReference type="InterPro" id="IPR027389">
    <property type="entry name" value="B_mannosylTrfase_Bre-3/Egh"/>
</dbReference>
<dbReference type="InterPro" id="IPR029044">
    <property type="entry name" value="Nucleotide-diphossugar_trans"/>
</dbReference>
<feature type="transmembrane region" description="Helical" evidence="1">
    <location>
        <begin position="411"/>
        <end position="436"/>
    </location>
</feature>
<dbReference type="SUPFAM" id="SSF53448">
    <property type="entry name" value="Nucleotide-diphospho-sugar transferases"/>
    <property type="match status" value="1"/>
</dbReference>
<reference evidence="3 4" key="1">
    <citation type="submission" date="2024-11" db="EMBL/GenBank/DDBJ databases">
        <title>Chromosome-level genome assembly of the freshwater bivalve Anodonta woodiana.</title>
        <authorList>
            <person name="Chen X."/>
        </authorList>
    </citation>
    <scope>NUCLEOTIDE SEQUENCE [LARGE SCALE GENOMIC DNA]</scope>
    <source>
        <strain evidence="3">MN2024</strain>
        <tissue evidence="3">Gills</tissue>
    </source>
</reference>
<dbReference type="PANTHER" id="PTHR16779">
    <property type="entry name" value="BETA-1,4-MANNOSYLTRANSFERASE EGH"/>
    <property type="match status" value="1"/>
</dbReference>
<name>A0ABD3VT07_SINWO</name>